<comment type="caution">
    <text evidence="3">The sequence shown here is derived from an EMBL/GenBank/DDBJ whole genome shotgun (WGS) entry which is preliminary data.</text>
</comment>
<accession>A0A8J7RIV2</accession>
<dbReference type="PIRSF" id="PIRSF029509">
    <property type="entry name" value="UCP029509"/>
    <property type="match status" value="1"/>
</dbReference>
<keyword evidence="4" id="KW-1185">Reference proteome</keyword>
<proteinExistence type="predicted"/>
<reference evidence="3" key="1">
    <citation type="submission" date="2021-03" db="EMBL/GenBank/DDBJ databases">
        <title>Genome sequencing and assembly of Tianweitania sediminis.</title>
        <authorList>
            <person name="Chhetri G."/>
        </authorList>
    </citation>
    <scope>NUCLEOTIDE SEQUENCE</scope>
    <source>
        <strain evidence="3">Z8</strain>
    </source>
</reference>
<gene>
    <name evidence="3" type="ORF">J5Y06_05110</name>
</gene>
<sequence>MLQDLRGIATTAKIAGHPIHPMLIPFPIALLIATFTSDLVFWGTGDAFWGRGSFWLLVSALFMSTLAAVAGFVDFFGNVRIRQMSDAWQHMIANLAAVVLAMINLFVRWGPDPAQGVLPWGLLLSAAVVLLLLFSGWKGGSLVNHHRVGIHPEEPASGSEPPAHGRY</sequence>
<evidence type="ECO:0000259" key="2">
    <source>
        <dbReference type="Pfam" id="PF09990"/>
    </source>
</evidence>
<dbReference type="RefSeq" id="WP_209333963.1">
    <property type="nucleotide sequence ID" value="NZ_JAGIYY010000001.1"/>
</dbReference>
<evidence type="ECO:0000256" key="1">
    <source>
        <dbReference type="SAM" id="Phobius"/>
    </source>
</evidence>
<protein>
    <submittedName>
        <fullName evidence="3">DUF2231 domain-containing protein</fullName>
    </submittedName>
</protein>
<keyword evidence="1" id="KW-0812">Transmembrane</keyword>
<dbReference type="Proteomes" id="UP000666240">
    <property type="component" value="Unassembled WGS sequence"/>
</dbReference>
<organism evidence="3 4">
    <name type="scientific">Tianweitania sediminis</name>
    <dbReference type="NCBI Taxonomy" id="1502156"/>
    <lineage>
        <taxon>Bacteria</taxon>
        <taxon>Pseudomonadati</taxon>
        <taxon>Pseudomonadota</taxon>
        <taxon>Alphaproteobacteria</taxon>
        <taxon>Hyphomicrobiales</taxon>
        <taxon>Phyllobacteriaceae</taxon>
        <taxon>Tianweitania</taxon>
    </lineage>
</organism>
<dbReference type="InterPro" id="IPR019251">
    <property type="entry name" value="DUF2231_TM"/>
</dbReference>
<dbReference type="EMBL" id="JAGIYY010000001">
    <property type="protein sequence ID" value="MBP0438021.1"/>
    <property type="molecule type" value="Genomic_DNA"/>
</dbReference>
<name>A0A8J7RIV2_9HYPH</name>
<dbReference type="AlphaFoldDB" id="A0A8J7RIV2"/>
<keyword evidence="1" id="KW-1133">Transmembrane helix</keyword>
<feature type="transmembrane region" description="Helical" evidence="1">
    <location>
        <begin position="21"/>
        <end position="42"/>
    </location>
</feature>
<evidence type="ECO:0000313" key="4">
    <source>
        <dbReference type="Proteomes" id="UP000666240"/>
    </source>
</evidence>
<feature type="transmembrane region" description="Helical" evidence="1">
    <location>
        <begin position="54"/>
        <end position="79"/>
    </location>
</feature>
<feature type="domain" description="DUF2231" evidence="2">
    <location>
        <begin position="16"/>
        <end position="151"/>
    </location>
</feature>
<feature type="transmembrane region" description="Helical" evidence="1">
    <location>
        <begin position="91"/>
        <end position="111"/>
    </location>
</feature>
<keyword evidence="1" id="KW-0472">Membrane</keyword>
<dbReference type="InterPro" id="IPR016923">
    <property type="entry name" value="UCP029509"/>
</dbReference>
<feature type="transmembrane region" description="Helical" evidence="1">
    <location>
        <begin position="117"/>
        <end position="137"/>
    </location>
</feature>
<evidence type="ECO:0000313" key="3">
    <source>
        <dbReference type="EMBL" id="MBP0438021.1"/>
    </source>
</evidence>
<dbReference type="Pfam" id="PF09990">
    <property type="entry name" value="DUF2231"/>
    <property type="match status" value="1"/>
</dbReference>